<evidence type="ECO:0000256" key="1">
    <source>
        <dbReference type="ARBA" id="ARBA00022649"/>
    </source>
</evidence>
<proteinExistence type="inferred from homology"/>
<dbReference type="InterPro" id="IPR044153">
    <property type="entry name" value="PIN_Pae0151-like"/>
</dbReference>
<dbReference type="EMBL" id="CAEZWR010000039">
    <property type="protein sequence ID" value="CAB4659914.1"/>
    <property type="molecule type" value="Genomic_DNA"/>
</dbReference>
<keyword evidence="1" id="KW-1277">Toxin-antitoxin system</keyword>
<dbReference type="InterPro" id="IPR051619">
    <property type="entry name" value="TypeII_TA_RNase_PINc/VapC"/>
</dbReference>
<sequence length="132" mass="14827">MTCVIDASLMVSYLIRDENSDLADPIVWNQATTVSHVPSLWLYEIASAFRLAELRKRITEEDTQIAMQGLKIMMVDHHHPSTESILEISRQTGLTVYDASYIALCLRDDLPLATLDKKLRSAAIELGIKVLV</sequence>
<reference evidence="8" key="1">
    <citation type="submission" date="2020-05" db="EMBL/GenBank/DDBJ databases">
        <authorList>
            <person name="Chiriac C."/>
            <person name="Salcher M."/>
            <person name="Ghai R."/>
            <person name="Kavagutti S V."/>
        </authorList>
    </citation>
    <scope>NUCLEOTIDE SEQUENCE</scope>
</reference>
<keyword evidence="5" id="KW-0460">Magnesium</keyword>
<gene>
    <name evidence="7" type="ORF">UFOPK1908_01553</name>
    <name evidence="8" type="ORF">UFOPK2282_00468</name>
    <name evidence="9" type="ORF">UFOPK3576_01169</name>
</gene>
<keyword evidence="2" id="KW-0540">Nuclease</keyword>
<dbReference type="CDD" id="cd09873">
    <property type="entry name" value="PIN_Pae0151-like"/>
    <property type="match status" value="1"/>
</dbReference>
<dbReference type="InterPro" id="IPR002716">
    <property type="entry name" value="PIN_dom"/>
</dbReference>
<dbReference type="InterPro" id="IPR022907">
    <property type="entry name" value="VapC_family"/>
</dbReference>
<dbReference type="SUPFAM" id="SSF88723">
    <property type="entry name" value="PIN domain-like"/>
    <property type="match status" value="1"/>
</dbReference>
<dbReference type="HAMAP" id="MF_00265">
    <property type="entry name" value="VapC_Nob1"/>
    <property type="match status" value="1"/>
</dbReference>
<evidence type="ECO:0000313" key="9">
    <source>
        <dbReference type="EMBL" id="CAB4911751.1"/>
    </source>
</evidence>
<dbReference type="EMBL" id="CAEZVB010000126">
    <property type="protein sequence ID" value="CAB4632479.1"/>
    <property type="molecule type" value="Genomic_DNA"/>
</dbReference>
<organism evidence="8">
    <name type="scientific">freshwater metagenome</name>
    <dbReference type="NCBI Taxonomy" id="449393"/>
    <lineage>
        <taxon>unclassified sequences</taxon>
        <taxon>metagenomes</taxon>
        <taxon>ecological metagenomes</taxon>
    </lineage>
</organism>
<protein>
    <submittedName>
        <fullName evidence="8">Unannotated protein</fullName>
    </submittedName>
</protein>
<name>A0A6J6LH20_9ZZZZ</name>
<dbReference type="Pfam" id="PF01850">
    <property type="entry name" value="PIN"/>
    <property type="match status" value="1"/>
</dbReference>
<evidence type="ECO:0000259" key="6">
    <source>
        <dbReference type="Pfam" id="PF01850"/>
    </source>
</evidence>
<evidence type="ECO:0000313" key="8">
    <source>
        <dbReference type="EMBL" id="CAB4659914.1"/>
    </source>
</evidence>
<dbReference type="AlphaFoldDB" id="A0A6J6LH20"/>
<evidence type="ECO:0000256" key="3">
    <source>
        <dbReference type="ARBA" id="ARBA00022723"/>
    </source>
</evidence>
<evidence type="ECO:0000256" key="5">
    <source>
        <dbReference type="ARBA" id="ARBA00022842"/>
    </source>
</evidence>
<dbReference type="PANTHER" id="PTHR35901">
    <property type="entry name" value="RIBONUCLEASE VAPC3"/>
    <property type="match status" value="1"/>
</dbReference>
<dbReference type="Gene3D" id="3.40.50.1010">
    <property type="entry name" value="5'-nuclease"/>
    <property type="match status" value="1"/>
</dbReference>
<accession>A0A6J6LH20</accession>
<keyword evidence="4" id="KW-0378">Hydrolase</keyword>
<feature type="domain" description="PIN" evidence="6">
    <location>
        <begin position="4"/>
        <end position="123"/>
    </location>
</feature>
<dbReference type="EMBL" id="CAFBMO010000051">
    <property type="protein sequence ID" value="CAB4911751.1"/>
    <property type="molecule type" value="Genomic_DNA"/>
</dbReference>
<dbReference type="GO" id="GO:0046872">
    <property type="term" value="F:metal ion binding"/>
    <property type="evidence" value="ECO:0007669"/>
    <property type="project" value="UniProtKB-KW"/>
</dbReference>
<dbReference type="InterPro" id="IPR029060">
    <property type="entry name" value="PIN-like_dom_sf"/>
</dbReference>
<evidence type="ECO:0000313" key="7">
    <source>
        <dbReference type="EMBL" id="CAB4632479.1"/>
    </source>
</evidence>
<keyword evidence="3" id="KW-0479">Metal-binding</keyword>
<dbReference type="PANTHER" id="PTHR35901:SF1">
    <property type="entry name" value="EXONUCLEASE VAPC9"/>
    <property type="match status" value="1"/>
</dbReference>
<evidence type="ECO:0000256" key="4">
    <source>
        <dbReference type="ARBA" id="ARBA00022801"/>
    </source>
</evidence>
<dbReference type="GO" id="GO:0016787">
    <property type="term" value="F:hydrolase activity"/>
    <property type="evidence" value="ECO:0007669"/>
    <property type="project" value="UniProtKB-KW"/>
</dbReference>
<dbReference type="GO" id="GO:0004540">
    <property type="term" value="F:RNA nuclease activity"/>
    <property type="evidence" value="ECO:0007669"/>
    <property type="project" value="InterPro"/>
</dbReference>
<evidence type="ECO:0000256" key="2">
    <source>
        <dbReference type="ARBA" id="ARBA00022722"/>
    </source>
</evidence>